<dbReference type="GO" id="GO:0005778">
    <property type="term" value="C:peroxisomal membrane"/>
    <property type="evidence" value="ECO:0007669"/>
    <property type="project" value="UniProtKB-SubCell"/>
</dbReference>
<sequence length="1303" mass="144543">MLECLDRSNQSGSSAVRTLRAYTGQAVPLWWFSAGNLCNELCLYFRTGDAHSEDFNSVLDSKGVVSLRTQTETEMAQMRPAQAQVSFTKQLVNFTNSVPALDLTLRLIQATTQVASELCIDSIVVKRCSVATLQLGLARRYLRFFSFIECLEQVAALLANDASERGSFSHTLKVVEASCLGMYFGLEDLTMLHDMNVLQVSWYTLVLVEANKFWFYAICASIARTLGQLLAGSPFAVDDTNSRAASKKEQSAPVKMPSKPGRPSRTRIVQRLVIDGCDILLPASFIGWTRLGDLEVGLAMIVSSLLAWGGESRRNKSGPDRGLAPAVNLKKRVADLRMAKTQENMALAKTLFVFFGYCATAFAKPYPNLDGTNIQFGVCSVGTGDCVPASRFSGTPVGVRWHTPKPCSPHASCKKEGDWCWTRSDQCEAFCSWDGDVEAVKAIESLPWKNGGSRDRFVVNSADSGGTLQRVVPLAQTGDRPTAAILGHFRIPVPRDCLPWMRHYARSNTASAAYRKCYFVLWFRSIRNQARLHGVDNANTKLLRGRAGQVGLAAGWQIPASWVALSPDAAWSDSPPVHLQLSCNPRATSGPLQRTWRRALAKTGVVPSLLGASPSSHPDSRYCRNSTAMEFPRPRRASSIYMRRKSIIAQKQGSIDLALTTLYLGISAAHRENGTAEVALAIRDITYLLDFDVIRVEVKDDRDAITECILEHVQAYEHENMAKFIGAALPNNMLEITPTLCSRLWLELDIVPLALPAESQHNRDLWEVKLIDEQADSMARRCIVHFGPSMAPILQVGWHGEVQVAAGGRVRLNTIQDYMGTCSDVSWETVSAYAEKLRTKGTKVAFFSATPQGGGVALMRHALVRFSRLLGVDVKWYVPKPRKSVFRVTKNMHNILQGVAAPDQRIPPEDRAAIIEWITDNAERYWFRDGGPLRPPEQGGADVIIIDDPQMIGLIPMIKNSSTNRPVLFRSHIQVRSDLIATPGTPQAEAWDFIWSHIKDADVFISHPIPAFVPHTVPREKVMYLPATSDWLDGLNKDLNAWDTGYYMHNYNTQCHAQGMTELHWPSRKYIIQVARFDPAKGIPTVIDAYAEFRRRYEAAGEEDPPQLVICGNGSVDDPDGTIIYDECMNKIETEYPHLLSDTSVMRLDPNDQMLNVLIANAHVVLQLSTREGFEIKVSEALHASRPVIATLAGGIPLQVKDKVNGFLVTPGDWKAVADHLIELFTDDSLHTRMAIAARMGLSDEVGTVGNALAWYFLANQFSHTPIDGNERWVNDLARDGVAKPYSEEENRLPRSFTTNGRV</sequence>
<protein>
    <submittedName>
        <fullName evidence="13">Uncharacterized protein</fullName>
    </submittedName>
</protein>
<evidence type="ECO:0000256" key="3">
    <source>
        <dbReference type="ARBA" id="ARBA00022526"/>
    </source>
</evidence>
<dbReference type="SUPFAM" id="SSF53756">
    <property type="entry name" value="UDP-Glycosyltransferase/glycogen phosphorylase"/>
    <property type="match status" value="1"/>
</dbReference>
<dbReference type="InterPro" id="IPR008733">
    <property type="entry name" value="PEX11"/>
</dbReference>
<gene>
    <name evidence="13" type="ORF">PCL_05020</name>
</gene>
<dbReference type="Pfam" id="PF00534">
    <property type="entry name" value="Glycos_transf_1"/>
    <property type="match status" value="1"/>
</dbReference>
<evidence type="ECO:0000256" key="2">
    <source>
        <dbReference type="ARBA" id="ARBA00011738"/>
    </source>
</evidence>
<dbReference type="PANTHER" id="PTHR47779:SF1">
    <property type="entry name" value="SYNTHASE (CCG-9), PUTATIVE (AFU_ORTHOLOGUE AFUA_3G12100)-RELATED"/>
    <property type="match status" value="1"/>
</dbReference>
<comment type="caution">
    <text evidence="13">The sequence shown here is derived from an EMBL/GenBank/DDBJ whole genome shotgun (WGS) entry which is preliminary data.</text>
</comment>
<evidence type="ECO:0000259" key="11">
    <source>
        <dbReference type="Pfam" id="PF00534"/>
    </source>
</evidence>
<keyword evidence="6" id="KW-0472">Membrane</keyword>
<feature type="domain" description="Trehalose synthase N-terminal" evidence="12">
    <location>
        <begin position="847"/>
        <end position="1012"/>
    </location>
</feature>
<dbReference type="InterPro" id="IPR052078">
    <property type="entry name" value="Trehalose_Metab_GTase"/>
</dbReference>
<organism evidence="13 14">
    <name type="scientific">Purpureocillium lilacinum</name>
    <name type="common">Paecilomyces lilacinus</name>
    <dbReference type="NCBI Taxonomy" id="33203"/>
    <lineage>
        <taxon>Eukaryota</taxon>
        <taxon>Fungi</taxon>
        <taxon>Dikarya</taxon>
        <taxon>Ascomycota</taxon>
        <taxon>Pezizomycotina</taxon>
        <taxon>Sordariomycetes</taxon>
        <taxon>Hypocreomycetidae</taxon>
        <taxon>Hypocreales</taxon>
        <taxon>Ophiocordycipitaceae</taxon>
        <taxon>Purpureocillium</taxon>
    </lineage>
</organism>
<dbReference type="Proteomes" id="UP000245956">
    <property type="component" value="Unassembled WGS sequence"/>
</dbReference>
<dbReference type="GO" id="GO:0016559">
    <property type="term" value="P:peroxisome fission"/>
    <property type="evidence" value="ECO:0007669"/>
    <property type="project" value="InterPro"/>
</dbReference>
<evidence type="ECO:0000256" key="10">
    <source>
        <dbReference type="SAM" id="MobiDB-lite"/>
    </source>
</evidence>
<feature type="domain" description="Glycosyl transferase family 1" evidence="11">
    <location>
        <begin position="1068"/>
        <end position="1239"/>
    </location>
</feature>
<comment type="subcellular location">
    <subcellularLocation>
        <location evidence="9">Peroxisome membrane</location>
    </subcellularLocation>
</comment>
<dbReference type="PANTHER" id="PTHR47779">
    <property type="entry name" value="SYNTHASE (CCG-9), PUTATIVE (AFU_ORTHOLOGUE AFUA_3G12100)-RELATED"/>
    <property type="match status" value="1"/>
</dbReference>
<dbReference type="Pfam" id="PF05648">
    <property type="entry name" value="PEX11"/>
    <property type="match status" value="1"/>
</dbReference>
<evidence type="ECO:0000256" key="4">
    <source>
        <dbReference type="ARBA" id="ARBA00022676"/>
    </source>
</evidence>
<dbReference type="InterPro" id="IPR049438">
    <property type="entry name" value="TreT_GT1"/>
</dbReference>
<evidence type="ECO:0000256" key="8">
    <source>
        <dbReference type="ARBA" id="ARBA00023277"/>
    </source>
</evidence>
<keyword evidence="4" id="KW-0328">Glycosyltransferase</keyword>
<dbReference type="GO" id="GO:0006006">
    <property type="term" value="P:glucose metabolic process"/>
    <property type="evidence" value="ECO:0007669"/>
    <property type="project" value="UniProtKB-KW"/>
</dbReference>
<evidence type="ECO:0000259" key="12">
    <source>
        <dbReference type="Pfam" id="PF21269"/>
    </source>
</evidence>
<evidence type="ECO:0000256" key="6">
    <source>
        <dbReference type="ARBA" id="ARBA00023136"/>
    </source>
</evidence>
<dbReference type="Pfam" id="PF21269">
    <property type="entry name" value="TreT_GT1"/>
    <property type="match status" value="1"/>
</dbReference>
<dbReference type="InterPro" id="IPR001296">
    <property type="entry name" value="Glyco_trans_1"/>
</dbReference>
<evidence type="ECO:0000256" key="9">
    <source>
        <dbReference type="ARBA" id="ARBA00046271"/>
    </source>
</evidence>
<evidence type="ECO:0000256" key="7">
    <source>
        <dbReference type="ARBA" id="ARBA00023140"/>
    </source>
</evidence>
<evidence type="ECO:0000256" key="1">
    <source>
        <dbReference type="ARBA" id="ARBA00009481"/>
    </source>
</evidence>
<feature type="region of interest" description="Disordered" evidence="10">
    <location>
        <begin position="242"/>
        <end position="263"/>
    </location>
</feature>
<dbReference type="CDD" id="cd03792">
    <property type="entry name" value="GT4_trehalose_phosphorylase"/>
    <property type="match status" value="1"/>
</dbReference>
<comment type="subunit">
    <text evidence="2">Homodimer.</text>
</comment>
<dbReference type="EMBL" id="LCWV01000024">
    <property type="protein sequence ID" value="PWI66607.1"/>
    <property type="molecule type" value="Genomic_DNA"/>
</dbReference>
<comment type="similarity">
    <text evidence="1">Belongs to the glycosyltransferase group 1 family. Glycosyltransferase 4 subfamily.</text>
</comment>
<keyword evidence="8" id="KW-0119">Carbohydrate metabolism</keyword>
<evidence type="ECO:0000313" key="13">
    <source>
        <dbReference type="EMBL" id="PWI66607.1"/>
    </source>
</evidence>
<accession>A0A2U3DWI6</accession>
<dbReference type="GO" id="GO:0016757">
    <property type="term" value="F:glycosyltransferase activity"/>
    <property type="evidence" value="ECO:0007669"/>
    <property type="project" value="UniProtKB-KW"/>
</dbReference>
<proteinExistence type="inferred from homology"/>
<dbReference type="Gene3D" id="3.40.50.2000">
    <property type="entry name" value="Glycogen Phosphorylase B"/>
    <property type="match status" value="2"/>
</dbReference>
<keyword evidence="5" id="KW-0808">Transferase</keyword>
<keyword evidence="7" id="KW-0576">Peroxisome</keyword>
<reference evidence="13 14" key="1">
    <citation type="journal article" date="2016" name="Front. Microbiol.">
        <title>Genome and transcriptome sequences reveal the specific parasitism of the nematophagous Purpureocillium lilacinum 36-1.</title>
        <authorList>
            <person name="Xie J."/>
            <person name="Li S."/>
            <person name="Mo C."/>
            <person name="Xiao X."/>
            <person name="Peng D."/>
            <person name="Wang G."/>
            <person name="Xiao Y."/>
        </authorList>
    </citation>
    <scope>NUCLEOTIDE SEQUENCE [LARGE SCALE GENOMIC DNA]</scope>
    <source>
        <strain evidence="13 14">36-1</strain>
    </source>
</reference>
<evidence type="ECO:0000256" key="5">
    <source>
        <dbReference type="ARBA" id="ARBA00022679"/>
    </source>
</evidence>
<evidence type="ECO:0000313" key="14">
    <source>
        <dbReference type="Proteomes" id="UP000245956"/>
    </source>
</evidence>
<keyword evidence="3" id="KW-0313">Glucose metabolism</keyword>
<name>A0A2U3DWI6_PURLI</name>